<dbReference type="Proteomes" id="UP000765509">
    <property type="component" value="Unassembled WGS sequence"/>
</dbReference>
<reference evidence="1" key="1">
    <citation type="submission" date="2021-03" db="EMBL/GenBank/DDBJ databases">
        <title>Draft genome sequence of rust myrtle Austropuccinia psidii MF-1, a brazilian biotype.</title>
        <authorList>
            <person name="Quecine M.C."/>
            <person name="Pachon D.M.R."/>
            <person name="Bonatelli M.L."/>
            <person name="Correr F.H."/>
            <person name="Franceschini L.M."/>
            <person name="Leite T.F."/>
            <person name="Margarido G.R.A."/>
            <person name="Almeida C.A."/>
            <person name="Ferrarezi J.A."/>
            <person name="Labate C.A."/>
        </authorList>
    </citation>
    <scope>NUCLEOTIDE SEQUENCE</scope>
    <source>
        <strain evidence="1">MF-1</strain>
    </source>
</reference>
<evidence type="ECO:0000313" key="1">
    <source>
        <dbReference type="EMBL" id="MBW0477322.1"/>
    </source>
</evidence>
<proteinExistence type="predicted"/>
<comment type="caution">
    <text evidence="1">The sequence shown here is derived from an EMBL/GenBank/DDBJ whole genome shotgun (WGS) entry which is preliminary data.</text>
</comment>
<evidence type="ECO:0000313" key="2">
    <source>
        <dbReference type="Proteomes" id="UP000765509"/>
    </source>
</evidence>
<dbReference type="Gene3D" id="3.10.10.10">
    <property type="entry name" value="HIV Type 1 Reverse Transcriptase, subunit A, domain 1"/>
    <property type="match status" value="1"/>
</dbReference>
<protein>
    <submittedName>
        <fullName evidence="1">Uncharacterized protein</fullName>
    </submittedName>
</protein>
<name>A0A9Q3C555_9BASI</name>
<organism evidence="1 2">
    <name type="scientific">Austropuccinia psidii MF-1</name>
    <dbReference type="NCBI Taxonomy" id="1389203"/>
    <lineage>
        <taxon>Eukaryota</taxon>
        <taxon>Fungi</taxon>
        <taxon>Dikarya</taxon>
        <taxon>Basidiomycota</taxon>
        <taxon>Pucciniomycotina</taxon>
        <taxon>Pucciniomycetes</taxon>
        <taxon>Pucciniales</taxon>
        <taxon>Sphaerophragmiaceae</taxon>
        <taxon>Austropuccinia</taxon>
    </lineage>
</organism>
<dbReference type="SUPFAM" id="SSF56672">
    <property type="entry name" value="DNA/RNA polymerases"/>
    <property type="match status" value="1"/>
</dbReference>
<dbReference type="InterPro" id="IPR043502">
    <property type="entry name" value="DNA/RNA_pol_sf"/>
</dbReference>
<keyword evidence="2" id="KW-1185">Reference proteome</keyword>
<dbReference type="AlphaFoldDB" id="A0A9Q3C555"/>
<dbReference type="EMBL" id="AVOT02004769">
    <property type="protein sequence ID" value="MBW0477322.1"/>
    <property type="molecule type" value="Genomic_DNA"/>
</dbReference>
<gene>
    <name evidence="1" type="ORF">O181_017037</name>
</gene>
<accession>A0A9Q3C555</accession>
<sequence length="113" mass="13463">MLRRPPYLESLETRKEMERHINELFDMDFIRKEGHNEIVKITTPICITGSDGKYRLCGYLRALNNYTKADRHPRQAGKSQIHNQDGFYERLSLEWNQTKLHEANQNYMSYGNK</sequence>